<reference evidence="3" key="1">
    <citation type="submission" date="2021-04" db="EMBL/GenBank/DDBJ databases">
        <title>Draft Genome Sequence of Pandoravirus japonicus, Isolated from the Sabaishi River of Niigata, Japan.</title>
        <authorList>
            <person name="Hosokawa N."/>
            <person name="Takahashi H."/>
            <person name="Aoki K."/>
            <person name="Takemura M."/>
        </authorList>
    </citation>
    <scope>NUCLEOTIDE SEQUENCE</scope>
</reference>
<evidence type="ECO:0000313" key="3">
    <source>
        <dbReference type="EMBL" id="BCU03630.1"/>
    </source>
</evidence>
<dbReference type="Proteomes" id="UP001253637">
    <property type="component" value="Segment"/>
</dbReference>
<feature type="transmembrane region" description="Helical" evidence="2">
    <location>
        <begin position="220"/>
        <end position="241"/>
    </location>
</feature>
<evidence type="ECO:0000256" key="2">
    <source>
        <dbReference type="SAM" id="Phobius"/>
    </source>
</evidence>
<evidence type="ECO:0000256" key="1">
    <source>
        <dbReference type="SAM" id="MobiDB-lite"/>
    </source>
</evidence>
<keyword evidence="2" id="KW-0812">Transmembrane</keyword>
<name>A0A811BQM5_9VIRU</name>
<keyword evidence="2" id="KW-1133">Transmembrane helix</keyword>
<feature type="transmembrane region" description="Helical" evidence="2">
    <location>
        <begin position="95"/>
        <end position="112"/>
    </location>
</feature>
<dbReference type="EMBL" id="LC625835">
    <property type="protein sequence ID" value="BCU03630.1"/>
    <property type="molecule type" value="Genomic_DNA"/>
</dbReference>
<sequence length="263" mass="28555">MSPVIDGGWRGRGGARSHRPSPSAVPLSWGAARAGHPPRIVDASLAAELVLASVIAQGLASISPSRPDMYFGANPLAVVVVVVAGSPLFSSSRSLFFFFFFIPFLVSLRARAWRPVRGSARFSPSSSVRSTRPGSARVLESHARRDARSCADWPFFFFFRPLARARPSPFLCGCINFFFPHLLPSGTDLAGAALCALSGPYPFLLSSAPPLRLRPPPRSFFPPSFGRALFFLHVFFVVAWLREPCARARGSLGDNNTQAPKKK</sequence>
<feature type="transmembrane region" description="Helical" evidence="2">
    <location>
        <begin position="69"/>
        <end position="89"/>
    </location>
</feature>
<proteinExistence type="predicted"/>
<accession>A0A811BQM5</accession>
<evidence type="ECO:0000313" key="4">
    <source>
        <dbReference type="Proteomes" id="UP001253637"/>
    </source>
</evidence>
<keyword evidence="2" id="KW-0472">Membrane</keyword>
<organism evidence="3 4">
    <name type="scientific">Pandoravirus japonicus</name>
    <dbReference type="NCBI Taxonomy" id="2823154"/>
    <lineage>
        <taxon>Viruses</taxon>
        <taxon>Pandoravirus</taxon>
    </lineage>
</organism>
<feature type="region of interest" description="Disordered" evidence="1">
    <location>
        <begin position="1"/>
        <end position="24"/>
    </location>
</feature>
<feature type="transmembrane region" description="Helical" evidence="2">
    <location>
        <begin position="189"/>
        <end position="208"/>
    </location>
</feature>
<protein>
    <submittedName>
        <fullName evidence="3">Uncharacterized protein</fullName>
    </submittedName>
</protein>